<organism evidence="3 4">
    <name type="scientific">Syntrophomonas wolfei subsp. wolfei (strain DSM 2245B / Goettingen)</name>
    <dbReference type="NCBI Taxonomy" id="335541"/>
    <lineage>
        <taxon>Bacteria</taxon>
        <taxon>Bacillati</taxon>
        <taxon>Bacillota</taxon>
        <taxon>Clostridia</taxon>
        <taxon>Eubacteriales</taxon>
        <taxon>Syntrophomonadaceae</taxon>
        <taxon>Syntrophomonas</taxon>
    </lineage>
</organism>
<dbReference type="OrthoDB" id="9806359at2"/>
<sequence length="348" mass="38772">MIAVVLAGGKGLRLWPESRQTRPKQLCKFVNGKSMLDHTIDRLMTAGSSRVIIITNDSLLPGINELVQQRSDKEKIEILSEPEGKNTAPAVGLVLTRYYGEGEDEILGFFPADHHVLDTEAFIDSVQRACMAAQNGHLATIGISPSRPETGYGYIEKTKWEIGEIPGVFSVNSFCEKPDPETANSYLASGSHMWNAGIYISQAKTLCDQFKTHLPEIYEKLILGFDKYIDSYPLLPEISLDYGVAEKSDSMAVVPANFGWCDLGNWNALAEIYLPDLKNNVCNGNDVLLIDSNNCIIKQTEKTIVLFGVDNLLLVESEDLVLVADRNRAQDIREIVEFLQEKKRFDLL</sequence>
<dbReference type="CDD" id="cd02509">
    <property type="entry name" value="GDP-M1P_Guanylyltransferase"/>
    <property type="match status" value="1"/>
</dbReference>
<gene>
    <name evidence="3" type="ordered locus">Swol_1914</name>
</gene>
<feature type="domain" description="MannoseP isomerase/GMP-like beta-helix" evidence="2">
    <location>
        <begin position="287"/>
        <end position="338"/>
    </location>
</feature>
<evidence type="ECO:0000259" key="2">
    <source>
        <dbReference type="Pfam" id="PF22640"/>
    </source>
</evidence>
<dbReference type="PANTHER" id="PTHR46390:SF1">
    <property type="entry name" value="MANNOSE-1-PHOSPHATE GUANYLYLTRANSFERASE"/>
    <property type="match status" value="1"/>
</dbReference>
<evidence type="ECO:0000313" key="4">
    <source>
        <dbReference type="Proteomes" id="UP000001968"/>
    </source>
</evidence>
<reference evidence="4" key="1">
    <citation type="journal article" date="2010" name="Environ. Microbiol.">
        <title>The genome of Syntrophomonas wolfei: new insights into syntrophic metabolism and biohydrogen production.</title>
        <authorList>
            <person name="Sieber J.R."/>
            <person name="Sims D.R."/>
            <person name="Han C."/>
            <person name="Kim E."/>
            <person name="Lykidis A."/>
            <person name="Lapidus A.L."/>
            <person name="McDonnald E."/>
            <person name="Rohlin L."/>
            <person name="Culley D.E."/>
            <person name="Gunsalus R."/>
            <person name="McInerney M.J."/>
        </authorList>
    </citation>
    <scope>NUCLEOTIDE SEQUENCE [LARGE SCALE GENOMIC DNA]</scope>
    <source>
        <strain evidence="4">DSM 2245B / Goettingen</strain>
    </source>
</reference>
<dbReference type="GO" id="GO:0004475">
    <property type="term" value="F:mannose-1-phosphate guanylyltransferase (GTP) activity"/>
    <property type="evidence" value="ECO:0007669"/>
    <property type="project" value="InterPro"/>
</dbReference>
<name>Q0AVP3_SYNWW</name>
<dbReference type="KEGG" id="swo:Swol_1914"/>
<dbReference type="Proteomes" id="UP000001968">
    <property type="component" value="Chromosome"/>
</dbReference>
<dbReference type="STRING" id="335541.Swol_1914"/>
<dbReference type="PANTHER" id="PTHR46390">
    <property type="entry name" value="MANNOSE-1-PHOSPHATE GUANYLYLTRANSFERASE"/>
    <property type="match status" value="1"/>
</dbReference>
<dbReference type="EC" id="2.7.7.22" evidence="3"/>
<keyword evidence="3" id="KW-0808">Transferase</keyword>
<feature type="domain" description="Nucleotidyl transferase" evidence="1">
    <location>
        <begin position="3"/>
        <end position="273"/>
    </location>
</feature>
<dbReference type="InterPro" id="IPR049577">
    <property type="entry name" value="GMPP_N"/>
</dbReference>
<dbReference type="GO" id="GO:0009298">
    <property type="term" value="P:GDP-mannose biosynthetic process"/>
    <property type="evidence" value="ECO:0007669"/>
    <property type="project" value="TreeGrafter"/>
</dbReference>
<dbReference type="GO" id="GO:0008928">
    <property type="term" value="F:mannose-1-phosphate guanylyltransferase (GDP) activity"/>
    <property type="evidence" value="ECO:0007669"/>
    <property type="project" value="UniProtKB-EC"/>
</dbReference>
<dbReference type="eggNOG" id="COG0836">
    <property type="taxonomic scope" value="Bacteria"/>
</dbReference>
<dbReference type="SUPFAM" id="SSF159283">
    <property type="entry name" value="Guanosine diphospho-D-mannose pyrophosphorylase/mannose-6-phosphate isomerase linker domain"/>
    <property type="match status" value="1"/>
</dbReference>
<keyword evidence="3" id="KW-0548">Nucleotidyltransferase</keyword>
<dbReference type="SUPFAM" id="SSF53448">
    <property type="entry name" value="Nucleotide-diphospho-sugar transferases"/>
    <property type="match status" value="1"/>
</dbReference>
<protein>
    <submittedName>
        <fullName evidence="3">Mannose-1-phosphate guanylyltransferase (GDP)</fullName>
        <ecNumber evidence="3">2.7.7.22</ecNumber>
    </submittedName>
</protein>
<dbReference type="AlphaFoldDB" id="Q0AVP3"/>
<dbReference type="Pfam" id="PF00483">
    <property type="entry name" value="NTP_transferase"/>
    <property type="match status" value="1"/>
</dbReference>
<dbReference type="HOGENOM" id="CLU_035527_0_1_9"/>
<proteinExistence type="predicted"/>
<dbReference type="InterPro" id="IPR029044">
    <property type="entry name" value="Nucleotide-diphossugar_trans"/>
</dbReference>
<evidence type="ECO:0000313" key="3">
    <source>
        <dbReference type="EMBL" id="ABI69211.1"/>
    </source>
</evidence>
<dbReference type="Gene3D" id="3.90.550.10">
    <property type="entry name" value="Spore Coat Polysaccharide Biosynthesis Protein SpsA, Chain A"/>
    <property type="match status" value="1"/>
</dbReference>
<dbReference type="Pfam" id="PF22640">
    <property type="entry name" value="ManC_GMP_beta-helix"/>
    <property type="match status" value="1"/>
</dbReference>
<keyword evidence="4" id="KW-1185">Reference proteome</keyword>
<dbReference type="InterPro" id="IPR051161">
    <property type="entry name" value="Mannose-6P_isomerase_type2"/>
</dbReference>
<dbReference type="EMBL" id="CP000448">
    <property type="protein sequence ID" value="ABI69211.1"/>
    <property type="molecule type" value="Genomic_DNA"/>
</dbReference>
<dbReference type="RefSeq" id="WP_011641304.1">
    <property type="nucleotide sequence ID" value="NC_008346.1"/>
</dbReference>
<dbReference type="InterPro" id="IPR005835">
    <property type="entry name" value="NTP_transferase_dom"/>
</dbReference>
<accession>Q0AVP3</accession>
<dbReference type="InterPro" id="IPR054566">
    <property type="entry name" value="ManC/GMP-like_b-helix"/>
</dbReference>
<evidence type="ECO:0000259" key="1">
    <source>
        <dbReference type="Pfam" id="PF00483"/>
    </source>
</evidence>